<keyword evidence="2" id="KW-1185">Reference proteome</keyword>
<evidence type="ECO:0000313" key="2">
    <source>
        <dbReference type="Proteomes" id="UP000320762"/>
    </source>
</evidence>
<proteinExistence type="predicted"/>
<evidence type="ECO:0000313" key="1">
    <source>
        <dbReference type="EMBL" id="TRM59174.1"/>
    </source>
</evidence>
<dbReference type="EMBL" id="VDMD01000029">
    <property type="protein sequence ID" value="TRM59174.1"/>
    <property type="molecule type" value="Genomic_DNA"/>
</dbReference>
<gene>
    <name evidence="1" type="ORF">BD626DRAFT_572767</name>
</gene>
<reference evidence="1 2" key="1">
    <citation type="journal article" date="2019" name="New Phytol.">
        <title>Comparative genomics reveals unique wood-decay strategies and fruiting body development in the Schizophyllaceae.</title>
        <authorList>
            <person name="Almasi E."/>
            <person name="Sahu N."/>
            <person name="Krizsan K."/>
            <person name="Balint B."/>
            <person name="Kovacs G.M."/>
            <person name="Kiss B."/>
            <person name="Cseklye J."/>
            <person name="Drula E."/>
            <person name="Henrissat B."/>
            <person name="Nagy I."/>
            <person name="Chovatia M."/>
            <person name="Adam C."/>
            <person name="LaButti K."/>
            <person name="Lipzen A."/>
            <person name="Riley R."/>
            <person name="Grigoriev I.V."/>
            <person name="Nagy L.G."/>
        </authorList>
    </citation>
    <scope>NUCLEOTIDE SEQUENCE [LARGE SCALE GENOMIC DNA]</scope>
    <source>
        <strain evidence="1 2">NL-1724</strain>
    </source>
</reference>
<dbReference type="AlphaFoldDB" id="A0A550C309"/>
<accession>A0A550C309</accession>
<dbReference type="Proteomes" id="UP000320762">
    <property type="component" value="Unassembled WGS sequence"/>
</dbReference>
<name>A0A550C309_9AGAR</name>
<protein>
    <submittedName>
        <fullName evidence="1">Uncharacterized protein</fullName>
    </submittedName>
</protein>
<sequence>MEIGVEDVAGIDGFNVGGEVDSKMISTVLDLIGGAFRGRIVKKELKKEKDIIDKIDRLLRERANHMSDEDLTECFKLLERAREEHSDLERLSQDFSTRWSRTTVEMAQGLTKTCIASHRQCERRSKRTDDGEVEEMLHAARASAGPEVRRPEPARPVASAHAKVCDYILLVSRRSPPSSSVMAAFIETLSKLNHAEDDDLVALLTAPSTLAFKEPPILITIEARWRKATQAEGVNFWQSCAKALLGEAKDDPIGHGTARIHVAMVASPVDNLLVASDLIGYDLDITGVMSWKLTDGRFKLLIGEEAFSNSAVIDKVNGAITGKRPDFPVCLSFPVLLTRAARGPDHILDKTFSKSVGRMVRTMKLDRIVLGPNEPVVDGTI</sequence>
<comment type="caution">
    <text evidence="1">The sequence shown here is derived from an EMBL/GenBank/DDBJ whole genome shotgun (WGS) entry which is preliminary data.</text>
</comment>
<organism evidence="1 2">
    <name type="scientific">Schizophyllum amplum</name>
    <dbReference type="NCBI Taxonomy" id="97359"/>
    <lineage>
        <taxon>Eukaryota</taxon>
        <taxon>Fungi</taxon>
        <taxon>Dikarya</taxon>
        <taxon>Basidiomycota</taxon>
        <taxon>Agaricomycotina</taxon>
        <taxon>Agaricomycetes</taxon>
        <taxon>Agaricomycetidae</taxon>
        <taxon>Agaricales</taxon>
        <taxon>Schizophyllaceae</taxon>
        <taxon>Schizophyllum</taxon>
    </lineage>
</organism>